<evidence type="ECO:0000313" key="11">
    <source>
        <dbReference type="Proteomes" id="UP000654922"/>
    </source>
</evidence>
<dbReference type="InterPro" id="IPR006593">
    <property type="entry name" value="Cyt_b561/ferric_Rdtase_TM"/>
</dbReference>
<evidence type="ECO:0000256" key="2">
    <source>
        <dbReference type="ARBA" id="ARBA00022448"/>
    </source>
</evidence>
<evidence type="ECO:0000256" key="3">
    <source>
        <dbReference type="ARBA" id="ARBA00022692"/>
    </source>
</evidence>
<feature type="transmembrane region" description="Helical" evidence="8">
    <location>
        <begin position="429"/>
        <end position="447"/>
    </location>
</feature>
<proteinExistence type="predicted"/>
<keyword evidence="6 8" id="KW-0472">Membrane</keyword>
<evidence type="ECO:0000256" key="7">
    <source>
        <dbReference type="SAM" id="MobiDB-lite"/>
    </source>
</evidence>
<evidence type="ECO:0000313" key="10">
    <source>
        <dbReference type="EMBL" id="KAF7157301.1"/>
    </source>
</evidence>
<dbReference type="Gene3D" id="2.60.40.1210">
    <property type="entry name" value="Cellobiose dehydrogenase, cytochrome domain"/>
    <property type="match status" value="1"/>
</dbReference>
<feature type="transmembrane region" description="Helical" evidence="8">
    <location>
        <begin position="361"/>
        <end position="385"/>
    </location>
</feature>
<dbReference type="SMART" id="SM00665">
    <property type="entry name" value="B561"/>
    <property type="match status" value="1"/>
</dbReference>
<dbReference type="Proteomes" id="UP000654922">
    <property type="component" value="Unassembled WGS sequence"/>
</dbReference>
<gene>
    <name evidence="10" type="ORF">CNMCM5623_001424</name>
</gene>
<dbReference type="OrthoDB" id="19261at2759"/>
<dbReference type="PANTHER" id="PTHR47797">
    <property type="entry name" value="DEHYDROGENASE, PUTATIVE (AFU_ORTHOLOGUE AFUA_8G05805)-RELATED"/>
    <property type="match status" value="1"/>
</dbReference>
<keyword evidence="2" id="KW-0813">Transport</keyword>
<dbReference type="CDD" id="cd09630">
    <property type="entry name" value="CDH_like_cytochrome"/>
    <property type="match status" value="1"/>
</dbReference>
<dbReference type="SUPFAM" id="SSF49344">
    <property type="entry name" value="CBD9-like"/>
    <property type="match status" value="1"/>
</dbReference>
<feature type="domain" description="DOMON" evidence="9">
    <location>
        <begin position="177"/>
        <end position="295"/>
    </location>
</feature>
<dbReference type="PROSITE" id="PS50836">
    <property type="entry name" value="DOMON"/>
    <property type="match status" value="1"/>
</dbReference>
<dbReference type="InterPro" id="IPR005018">
    <property type="entry name" value="DOMON_domain"/>
</dbReference>
<dbReference type="CDD" id="cd08760">
    <property type="entry name" value="Cyt_b561_FRRS1_like"/>
    <property type="match status" value="1"/>
</dbReference>
<evidence type="ECO:0000256" key="8">
    <source>
        <dbReference type="SAM" id="Phobius"/>
    </source>
</evidence>
<evidence type="ECO:0000256" key="5">
    <source>
        <dbReference type="ARBA" id="ARBA00022989"/>
    </source>
</evidence>
<dbReference type="EMBL" id="JACBAE010001393">
    <property type="protein sequence ID" value="KAF7157301.1"/>
    <property type="molecule type" value="Genomic_DNA"/>
</dbReference>
<organism evidence="10 11">
    <name type="scientific">Aspergillus felis</name>
    <dbReference type="NCBI Taxonomy" id="1287682"/>
    <lineage>
        <taxon>Eukaryota</taxon>
        <taxon>Fungi</taxon>
        <taxon>Dikarya</taxon>
        <taxon>Ascomycota</taxon>
        <taxon>Pezizomycotina</taxon>
        <taxon>Eurotiomycetes</taxon>
        <taxon>Eurotiomycetidae</taxon>
        <taxon>Eurotiales</taxon>
        <taxon>Aspergillaceae</taxon>
        <taxon>Aspergillus</taxon>
        <taxon>Aspergillus subgen. Fumigati</taxon>
    </lineage>
</organism>
<dbReference type="Pfam" id="PF03188">
    <property type="entry name" value="Cytochrom_B561"/>
    <property type="match status" value="1"/>
</dbReference>
<evidence type="ECO:0000256" key="4">
    <source>
        <dbReference type="ARBA" id="ARBA00022982"/>
    </source>
</evidence>
<feature type="transmembrane region" description="Helical" evidence="8">
    <location>
        <begin position="397"/>
        <end position="417"/>
    </location>
</feature>
<feature type="transmembrane region" description="Helical" evidence="8">
    <location>
        <begin position="494"/>
        <end position="514"/>
    </location>
</feature>
<comment type="caution">
    <text evidence="10">The sequence shown here is derived from an EMBL/GenBank/DDBJ whole genome shotgun (WGS) entry which is preliminary data.</text>
</comment>
<evidence type="ECO:0000256" key="1">
    <source>
        <dbReference type="ARBA" id="ARBA00004370"/>
    </source>
</evidence>
<dbReference type="Gene3D" id="1.20.120.1770">
    <property type="match status" value="1"/>
</dbReference>
<dbReference type="GO" id="GO:0016020">
    <property type="term" value="C:membrane"/>
    <property type="evidence" value="ECO:0007669"/>
    <property type="project" value="UniProtKB-SubCell"/>
</dbReference>
<comment type="subcellular location">
    <subcellularLocation>
        <location evidence="1">Membrane</location>
    </subcellularLocation>
</comment>
<feature type="transmembrane region" description="Helical" evidence="8">
    <location>
        <begin position="459"/>
        <end position="482"/>
    </location>
</feature>
<accession>A0A8H6PMJ8</accession>
<protein>
    <recommendedName>
        <fullName evidence="9">DOMON domain-containing protein</fullName>
    </recommendedName>
</protein>
<keyword evidence="3 8" id="KW-0812">Transmembrane</keyword>
<feature type="region of interest" description="Disordered" evidence="7">
    <location>
        <begin position="20"/>
        <end position="84"/>
    </location>
</feature>
<name>A0A8H6PMJ8_9EURO</name>
<dbReference type="Pfam" id="PF16010">
    <property type="entry name" value="CDH-cyt"/>
    <property type="match status" value="1"/>
</dbReference>
<keyword evidence="5 8" id="KW-1133">Transmembrane helix</keyword>
<dbReference type="SMART" id="SM00664">
    <property type="entry name" value="DoH"/>
    <property type="match status" value="1"/>
</dbReference>
<dbReference type="PANTHER" id="PTHR47797:SF1">
    <property type="entry name" value="CYTOCHROME B561 DOMAIN-CONTAINING PROTEIN-RELATED"/>
    <property type="match status" value="1"/>
</dbReference>
<evidence type="ECO:0000259" key="9">
    <source>
        <dbReference type="PROSITE" id="PS50836"/>
    </source>
</evidence>
<sequence>MFSKSDSAVVALAPSNVSELQKATTAIHPSPPNSPSPAISFDNYKAKSKLKDGAASRTEPSILLTPPTSPPRSMPELTNDGQQAGNTAKLDPAALKSLLSLDDGRCGCPTKQKKPCKVKIAKGKKAKIDHMIKSMLTLIPSSPELEGELEHLAKLVHSEEASAAVSTFTLPLGSNSENYTFALNIPDNSSDVYFHLSGPTSYSWVAVGTGQEMKNSLMILLYSDASGKNVTVSPRLCTGETEPLYASSLAVQLLPGTGIVNGFMTVNGRCSNCTKWNTGSLDLQSTSQQWIFALGPHSGANAVLRSDSKTASIERHSKYGRFSMDMTRATGGSGGLPDSYTSSIGASLVGGVSNDSNWPAVIHAVAVCGAFILLMPTGVVLLRVAPGSVRWHWVNQTVASVIAIIGILIGFWLSTMYTKSQSFNSSHQIIGILVAIAMIAQWGVGFWHHRLYKLRGAPTFYVVFHRYFGHIVMFFAIVNGGIGLKWSSASTGAIIGYAIAVIIVCIPVICAVAWKKWAAYRGGKGYVHRPGRIDEAQQGSESDIGLNQYPTAQYPPKTYIYASRDGS</sequence>
<evidence type="ECO:0000256" key="6">
    <source>
        <dbReference type="ARBA" id="ARBA00023136"/>
    </source>
</evidence>
<keyword evidence="4" id="KW-0249">Electron transport</keyword>
<dbReference type="AlphaFoldDB" id="A0A8H6PMJ8"/>
<dbReference type="InterPro" id="IPR015920">
    <property type="entry name" value="Cellobiose_DH-like_cyt"/>
</dbReference>
<reference evidence="10" key="1">
    <citation type="submission" date="2020-06" db="EMBL/GenBank/DDBJ databases">
        <title>Draft genome sequences of strains closely related to Aspergillus parafelis and Aspergillus hiratsukae.</title>
        <authorList>
            <person name="Dos Santos R.A.C."/>
            <person name="Rivero-Menendez O."/>
            <person name="Steenwyk J.L."/>
            <person name="Mead M.E."/>
            <person name="Goldman G.H."/>
            <person name="Alastruey-Izquierdo A."/>
            <person name="Rokas A."/>
        </authorList>
    </citation>
    <scope>NUCLEOTIDE SEQUENCE</scope>
    <source>
        <strain evidence="10">CNM-CM5623</strain>
    </source>
</reference>